<proteinExistence type="predicted"/>
<keyword evidence="1" id="KW-0812">Transmembrane</keyword>
<organism evidence="2 3">
    <name type="scientific">Symbiodinium natans</name>
    <dbReference type="NCBI Taxonomy" id="878477"/>
    <lineage>
        <taxon>Eukaryota</taxon>
        <taxon>Sar</taxon>
        <taxon>Alveolata</taxon>
        <taxon>Dinophyceae</taxon>
        <taxon>Suessiales</taxon>
        <taxon>Symbiodiniaceae</taxon>
        <taxon>Symbiodinium</taxon>
    </lineage>
</organism>
<reference evidence="2" key="1">
    <citation type="submission" date="2021-02" db="EMBL/GenBank/DDBJ databases">
        <authorList>
            <person name="Dougan E. K."/>
            <person name="Rhodes N."/>
            <person name="Thang M."/>
            <person name="Chan C."/>
        </authorList>
    </citation>
    <scope>NUCLEOTIDE SEQUENCE</scope>
</reference>
<dbReference type="EMBL" id="CAJNDS010002102">
    <property type="protein sequence ID" value="CAE7327203.1"/>
    <property type="molecule type" value="Genomic_DNA"/>
</dbReference>
<gene>
    <name evidence="2" type="ORF">SNAT2548_LOCUS17128</name>
</gene>
<evidence type="ECO:0000313" key="2">
    <source>
        <dbReference type="EMBL" id="CAE7327203.1"/>
    </source>
</evidence>
<feature type="transmembrane region" description="Helical" evidence="1">
    <location>
        <begin position="363"/>
        <end position="381"/>
    </location>
</feature>
<dbReference type="AlphaFoldDB" id="A0A812NTC9"/>
<evidence type="ECO:0000256" key="1">
    <source>
        <dbReference type="SAM" id="Phobius"/>
    </source>
</evidence>
<protein>
    <submittedName>
        <fullName evidence="2">Uncharacterized protein</fullName>
    </submittedName>
</protein>
<keyword evidence="1" id="KW-1133">Transmembrane helix</keyword>
<feature type="transmembrane region" description="Helical" evidence="1">
    <location>
        <begin position="232"/>
        <end position="250"/>
    </location>
</feature>
<keyword evidence="3" id="KW-1185">Reference proteome</keyword>
<feature type="transmembrane region" description="Helical" evidence="1">
    <location>
        <begin position="134"/>
        <end position="155"/>
    </location>
</feature>
<dbReference type="Proteomes" id="UP000604046">
    <property type="component" value="Unassembled WGS sequence"/>
</dbReference>
<evidence type="ECO:0000313" key="3">
    <source>
        <dbReference type="Proteomes" id="UP000604046"/>
    </source>
</evidence>
<sequence>MSKVLADTDYVDGALSRLREELAREIQRLDARLNSMVLSSSGVVDVEVVELQSVDLPDPTENSAHTVKKDPNAEDAIDITASTSATMQFFGREAVKVDAVPVAAQQVKMVCFDRKSAWSVPLVLTWQSHISDSIFSIFLLLMNATMQILFTSILLSSSFLGNDFGEHVEGARIWRRSSAHDAKNVDLAQRSLASRVCHEDDSLIFSTGQATLVGEINSFLGLSTLQFESSTFEPGVLLAVLCILLWNLCIYREFRSIWLVLQGVFLSLGSSERPALSGRAAAMGFVCLGRAAIGSSLLVAGSLWLAGTTSITELMLNSVALEAVLHVDEFIFSGLLPTRLQQQIQELPPVQVKRARRCHRAENLVLASFLGASLLLPYALLLRPLSQQMLLAKRELCFGDLDFVTSINDGVSLGFVTRRMEDEANRTISEVAAMDLAFRNASDPARTRLVWLNEDLTTFSEQTMGLLEDWARESSNCYSADDYDRYQEQQTILLPSLLQMAAFQLGRQNVTTCQDMQEFCDSVETAGTLLRVACPRVCGCTDPLGSPLLRVKRWGCFHVCTQEAYGFSLNPGHPQYYMPPTSPVACRDAAPGPGWVEFWDRYLEVASYYGRYDYTGQSGRNPGLQLFTDWVALAKVVGCRALRANPVDVFNIEWCRGNPALFRPLAWFCPETCGCSSSGNLERDRFCFGYDHCPVHVEPNDTVAFWGMAAKYDLTKALVVH</sequence>
<comment type="caution">
    <text evidence="2">The sequence shown here is derived from an EMBL/GenBank/DDBJ whole genome shotgun (WGS) entry which is preliminary data.</text>
</comment>
<dbReference type="OrthoDB" id="10314385at2759"/>
<accession>A0A812NTC9</accession>
<keyword evidence="1" id="KW-0472">Membrane</keyword>
<name>A0A812NTC9_9DINO</name>